<feature type="region of interest" description="Disordered" evidence="1">
    <location>
        <begin position="116"/>
        <end position="142"/>
    </location>
</feature>
<comment type="caution">
    <text evidence="2">The sequence shown here is derived from an EMBL/GenBank/DDBJ whole genome shotgun (WGS) entry which is preliminary data.</text>
</comment>
<feature type="region of interest" description="Disordered" evidence="1">
    <location>
        <begin position="33"/>
        <end position="64"/>
    </location>
</feature>
<evidence type="ECO:0000313" key="2">
    <source>
        <dbReference type="EMBL" id="KAF2841087.1"/>
    </source>
</evidence>
<organism evidence="2 3">
    <name type="scientific">Patellaria atrata CBS 101060</name>
    <dbReference type="NCBI Taxonomy" id="1346257"/>
    <lineage>
        <taxon>Eukaryota</taxon>
        <taxon>Fungi</taxon>
        <taxon>Dikarya</taxon>
        <taxon>Ascomycota</taxon>
        <taxon>Pezizomycotina</taxon>
        <taxon>Dothideomycetes</taxon>
        <taxon>Dothideomycetes incertae sedis</taxon>
        <taxon>Patellariales</taxon>
        <taxon>Patellariaceae</taxon>
        <taxon>Patellaria</taxon>
    </lineage>
</organism>
<dbReference type="EMBL" id="MU006092">
    <property type="protein sequence ID" value="KAF2841087.1"/>
    <property type="molecule type" value="Genomic_DNA"/>
</dbReference>
<dbReference type="AlphaFoldDB" id="A0A9P4SFZ3"/>
<keyword evidence="3" id="KW-1185">Reference proteome</keyword>
<proteinExistence type="predicted"/>
<protein>
    <submittedName>
        <fullName evidence="2">Uncharacterized protein</fullName>
    </submittedName>
</protein>
<dbReference type="Proteomes" id="UP000799429">
    <property type="component" value="Unassembled WGS sequence"/>
</dbReference>
<evidence type="ECO:0000313" key="3">
    <source>
        <dbReference type="Proteomes" id="UP000799429"/>
    </source>
</evidence>
<accession>A0A9P4SFZ3</accession>
<dbReference type="OrthoDB" id="4366649at2759"/>
<evidence type="ECO:0000256" key="1">
    <source>
        <dbReference type="SAM" id="MobiDB-lite"/>
    </source>
</evidence>
<feature type="compositionally biased region" description="Polar residues" evidence="1">
    <location>
        <begin position="34"/>
        <end position="54"/>
    </location>
</feature>
<reference evidence="2" key="1">
    <citation type="journal article" date="2020" name="Stud. Mycol.">
        <title>101 Dothideomycetes genomes: a test case for predicting lifestyles and emergence of pathogens.</title>
        <authorList>
            <person name="Haridas S."/>
            <person name="Albert R."/>
            <person name="Binder M."/>
            <person name="Bloem J."/>
            <person name="Labutti K."/>
            <person name="Salamov A."/>
            <person name="Andreopoulos B."/>
            <person name="Baker S."/>
            <person name="Barry K."/>
            <person name="Bills G."/>
            <person name="Bluhm B."/>
            <person name="Cannon C."/>
            <person name="Castanera R."/>
            <person name="Culley D."/>
            <person name="Daum C."/>
            <person name="Ezra D."/>
            <person name="Gonzalez J."/>
            <person name="Henrissat B."/>
            <person name="Kuo A."/>
            <person name="Liang C."/>
            <person name="Lipzen A."/>
            <person name="Lutzoni F."/>
            <person name="Magnuson J."/>
            <person name="Mondo S."/>
            <person name="Nolan M."/>
            <person name="Ohm R."/>
            <person name="Pangilinan J."/>
            <person name="Park H.-J."/>
            <person name="Ramirez L."/>
            <person name="Alfaro M."/>
            <person name="Sun H."/>
            <person name="Tritt A."/>
            <person name="Yoshinaga Y."/>
            <person name="Zwiers L.-H."/>
            <person name="Turgeon B."/>
            <person name="Goodwin S."/>
            <person name="Spatafora J."/>
            <person name="Crous P."/>
            <person name="Grigoriev I."/>
        </authorList>
    </citation>
    <scope>NUCLEOTIDE SEQUENCE</scope>
    <source>
        <strain evidence="2">CBS 101060</strain>
    </source>
</reference>
<sequence length="142" mass="16481">MVTVPSSNTDFNGYYNTLKEVDDRLRAYKFRNPKSGQVSRSKVRQKSPQSNWRASPQEDIQMDWTPTRPAQVAAGKRAKWVSSKELQRRKEQNLYIRCGAPGYRIAQCHYQPAKRPNRSMKVTQVQAYPQLEEEESVSKSEN</sequence>
<gene>
    <name evidence="2" type="ORF">M501DRAFT_1015069</name>
</gene>
<name>A0A9P4SFZ3_9PEZI</name>